<evidence type="ECO:0000313" key="11">
    <source>
        <dbReference type="Proteomes" id="UP000812966"/>
    </source>
</evidence>
<feature type="domain" description="Peptidase S54 rhomboid" evidence="9">
    <location>
        <begin position="194"/>
        <end position="340"/>
    </location>
</feature>
<comment type="subcellular location">
    <subcellularLocation>
        <location evidence="1">Membrane</location>
        <topology evidence="1">Multi-pass membrane protein</topology>
    </subcellularLocation>
</comment>
<evidence type="ECO:0000313" key="10">
    <source>
        <dbReference type="EMBL" id="KAG7529012.1"/>
    </source>
</evidence>
<feature type="region of interest" description="Disordered" evidence="7">
    <location>
        <begin position="106"/>
        <end position="127"/>
    </location>
</feature>
<dbReference type="GO" id="GO:0006465">
    <property type="term" value="P:signal peptide processing"/>
    <property type="evidence" value="ECO:0007669"/>
    <property type="project" value="TreeGrafter"/>
</dbReference>
<feature type="transmembrane region" description="Helical" evidence="8">
    <location>
        <begin position="325"/>
        <end position="341"/>
    </location>
</feature>
<evidence type="ECO:0000256" key="4">
    <source>
        <dbReference type="ARBA" id="ARBA00022801"/>
    </source>
</evidence>
<dbReference type="AlphaFoldDB" id="A0A8K0JHW0"/>
<comment type="caution">
    <text evidence="10">The sequence shown here is derived from an EMBL/GenBank/DDBJ whole genome shotgun (WGS) entry which is preliminary data.</text>
</comment>
<dbReference type="InterPro" id="IPR035952">
    <property type="entry name" value="Rhomboid-like_sf"/>
</dbReference>
<dbReference type="GO" id="GO:0016020">
    <property type="term" value="C:membrane"/>
    <property type="evidence" value="ECO:0007669"/>
    <property type="project" value="UniProtKB-SubCell"/>
</dbReference>
<evidence type="ECO:0000256" key="7">
    <source>
        <dbReference type="SAM" id="MobiDB-lite"/>
    </source>
</evidence>
<feature type="transmembrane region" description="Helical" evidence="8">
    <location>
        <begin position="145"/>
        <end position="164"/>
    </location>
</feature>
<gene>
    <name evidence="10" type="ORF">FFLO_05835</name>
</gene>
<dbReference type="Pfam" id="PF01694">
    <property type="entry name" value="Rhomboid"/>
    <property type="match status" value="1"/>
</dbReference>
<evidence type="ECO:0000256" key="6">
    <source>
        <dbReference type="ARBA" id="ARBA00023136"/>
    </source>
</evidence>
<evidence type="ECO:0000256" key="8">
    <source>
        <dbReference type="SAM" id="Phobius"/>
    </source>
</evidence>
<evidence type="ECO:0000259" key="9">
    <source>
        <dbReference type="Pfam" id="PF01694"/>
    </source>
</evidence>
<proteinExistence type="inferred from homology"/>
<evidence type="ECO:0000256" key="5">
    <source>
        <dbReference type="ARBA" id="ARBA00022989"/>
    </source>
</evidence>
<sequence length="354" mass="38205">MFAPRISNISGQVARTGLGSTSRLARTASASPRFLEPFASYSSSTTWSVSGPSSPLLSYANSTRLPNKRLSIGYLERYSTKSAGSKSILGQITAFSTSTRQALRESYFRRPNGRSNSSGGGSGRGSGPGWFENLRRRIDRLPPMYVIYGIIGANVGIFLVWQYAQASWTRFRDPTLYRWMSQNFIVSEANLAAGRLHTLLTCCFSHSNTGHIALNMLGLYFIGPATAGLLGPASFLGLYLGGGIVSSMVSLAWHRMMSSNRSKSHGSEGASGAIYASLAYYAAMFPQAQFLLFFVVPLPAWAAVGGIFAYDLYSSIRSPMAVTDSAGHVGGLLAGVAYAFRSRGRGGPRMRGRW</sequence>
<dbReference type="EMBL" id="JABELV010000160">
    <property type="protein sequence ID" value="KAG7529012.1"/>
    <property type="molecule type" value="Genomic_DNA"/>
</dbReference>
<dbReference type="PANTHER" id="PTHR43731">
    <property type="entry name" value="RHOMBOID PROTEASE"/>
    <property type="match status" value="1"/>
</dbReference>
<evidence type="ECO:0000256" key="2">
    <source>
        <dbReference type="ARBA" id="ARBA00009045"/>
    </source>
</evidence>
<protein>
    <recommendedName>
        <fullName evidence="9">Peptidase S54 rhomboid domain-containing protein</fullName>
    </recommendedName>
</protein>
<dbReference type="SUPFAM" id="SSF144091">
    <property type="entry name" value="Rhomboid-like"/>
    <property type="match status" value="1"/>
</dbReference>
<evidence type="ECO:0000256" key="1">
    <source>
        <dbReference type="ARBA" id="ARBA00004141"/>
    </source>
</evidence>
<dbReference type="InterPro" id="IPR022764">
    <property type="entry name" value="Peptidase_S54_rhomboid_dom"/>
</dbReference>
<feature type="transmembrane region" description="Helical" evidence="8">
    <location>
        <begin position="236"/>
        <end position="253"/>
    </location>
</feature>
<feature type="transmembrane region" description="Helical" evidence="8">
    <location>
        <begin position="290"/>
        <end position="313"/>
    </location>
</feature>
<keyword evidence="6 8" id="KW-0472">Membrane</keyword>
<dbReference type="Proteomes" id="UP000812966">
    <property type="component" value="Unassembled WGS sequence"/>
</dbReference>
<accession>A0A8K0JHW0</accession>
<keyword evidence="4" id="KW-0378">Hydrolase</keyword>
<keyword evidence="5 8" id="KW-1133">Transmembrane helix</keyword>
<evidence type="ECO:0000256" key="3">
    <source>
        <dbReference type="ARBA" id="ARBA00022692"/>
    </source>
</evidence>
<organism evidence="10 11">
    <name type="scientific">Filobasidium floriforme</name>
    <dbReference type="NCBI Taxonomy" id="5210"/>
    <lineage>
        <taxon>Eukaryota</taxon>
        <taxon>Fungi</taxon>
        <taxon>Dikarya</taxon>
        <taxon>Basidiomycota</taxon>
        <taxon>Agaricomycotina</taxon>
        <taxon>Tremellomycetes</taxon>
        <taxon>Filobasidiales</taxon>
        <taxon>Filobasidiaceae</taxon>
        <taxon>Filobasidium</taxon>
    </lineage>
</organism>
<dbReference type="Gene3D" id="1.20.1540.10">
    <property type="entry name" value="Rhomboid-like"/>
    <property type="match status" value="1"/>
</dbReference>
<reference evidence="10" key="1">
    <citation type="submission" date="2020-04" db="EMBL/GenBank/DDBJ databases">
        <title>Analysis of mating type loci in Filobasidium floriforme.</title>
        <authorList>
            <person name="Nowrousian M."/>
        </authorList>
    </citation>
    <scope>NUCLEOTIDE SEQUENCE</scope>
    <source>
        <strain evidence="10">CBS 6242</strain>
    </source>
</reference>
<dbReference type="InterPro" id="IPR050925">
    <property type="entry name" value="Rhomboid_protease_S54"/>
</dbReference>
<dbReference type="PANTHER" id="PTHR43731:SF14">
    <property type="entry name" value="PRESENILIN-ASSOCIATED RHOMBOID-LIKE PROTEIN, MITOCHONDRIAL"/>
    <property type="match status" value="1"/>
</dbReference>
<name>A0A8K0JHW0_9TREE</name>
<dbReference type="GO" id="GO:0004252">
    <property type="term" value="F:serine-type endopeptidase activity"/>
    <property type="evidence" value="ECO:0007669"/>
    <property type="project" value="InterPro"/>
</dbReference>
<keyword evidence="11" id="KW-1185">Reference proteome</keyword>
<keyword evidence="3 8" id="KW-0812">Transmembrane</keyword>
<feature type="compositionally biased region" description="Gly residues" evidence="7">
    <location>
        <begin position="118"/>
        <end position="127"/>
    </location>
</feature>
<comment type="similarity">
    <text evidence="2">Belongs to the peptidase S54 family.</text>
</comment>